<name>A0A4Z2IUF0_9TELE</name>
<accession>A0A4Z2IUF0</accession>
<comment type="caution">
    <text evidence="2">The sequence shown here is derived from an EMBL/GenBank/DDBJ whole genome shotgun (WGS) entry which is preliminary data.</text>
</comment>
<evidence type="ECO:0000313" key="2">
    <source>
        <dbReference type="EMBL" id="TNN80843.1"/>
    </source>
</evidence>
<proteinExistence type="predicted"/>
<feature type="compositionally biased region" description="Pro residues" evidence="1">
    <location>
        <begin position="1"/>
        <end position="10"/>
    </location>
</feature>
<gene>
    <name evidence="2" type="ORF">EYF80_008848</name>
</gene>
<dbReference type="EMBL" id="SRLO01000050">
    <property type="protein sequence ID" value="TNN80843.1"/>
    <property type="molecule type" value="Genomic_DNA"/>
</dbReference>
<keyword evidence="3" id="KW-1185">Reference proteome</keyword>
<feature type="region of interest" description="Disordered" evidence="1">
    <location>
        <begin position="1"/>
        <end position="46"/>
    </location>
</feature>
<dbReference type="Proteomes" id="UP000314294">
    <property type="component" value="Unassembled WGS sequence"/>
</dbReference>
<reference evidence="2 3" key="1">
    <citation type="submission" date="2019-03" db="EMBL/GenBank/DDBJ databases">
        <title>First draft genome of Liparis tanakae, snailfish: a comprehensive survey of snailfish specific genes.</title>
        <authorList>
            <person name="Kim W."/>
            <person name="Song I."/>
            <person name="Jeong J.-H."/>
            <person name="Kim D."/>
            <person name="Kim S."/>
            <person name="Ryu S."/>
            <person name="Song J.Y."/>
            <person name="Lee S.K."/>
        </authorList>
    </citation>
    <scope>NUCLEOTIDE SEQUENCE [LARGE SCALE GENOMIC DNA]</scope>
    <source>
        <tissue evidence="2">Muscle</tissue>
    </source>
</reference>
<dbReference type="AlphaFoldDB" id="A0A4Z2IUF0"/>
<feature type="region of interest" description="Disordered" evidence="1">
    <location>
        <begin position="61"/>
        <end position="81"/>
    </location>
</feature>
<sequence>MEPEPPPVALKPPRGRRSGPAARAPPLGPPPLGPRRSGPAAVRRSGVLSMWERDGARLRGRSLSQRLKKNTLGDKSLPMKA</sequence>
<evidence type="ECO:0000313" key="3">
    <source>
        <dbReference type="Proteomes" id="UP000314294"/>
    </source>
</evidence>
<organism evidence="2 3">
    <name type="scientific">Liparis tanakae</name>
    <name type="common">Tanaka's snailfish</name>
    <dbReference type="NCBI Taxonomy" id="230148"/>
    <lineage>
        <taxon>Eukaryota</taxon>
        <taxon>Metazoa</taxon>
        <taxon>Chordata</taxon>
        <taxon>Craniata</taxon>
        <taxon>Vertebrata</taxon>
        <taxon>Euteleostomi</taxon>
        <taxon>Actinopterygii</taxon>
        <taxon>Neopterygii</taxon>
        <taxon>Teleostei</taxon>
        <taxon>Neoteleostei</taxon>
        <taxon>Acanthomorphata</taxon>
        <taxon>Eupercaria</taxon>
        <taxon>Perciformes</taxon>
        <taxon>Cottioidei</taxon>
        <taxon>Cottales</taxon>
        <taxon>Liparidae</taxon>
        <taxon>Liparis</taxon>
    </lineage>
</organism>
<protein>
    <submittedName>
        <fullName evidence="2">Uncharacterized protein</fullName>
    </submittedName>
</protein>
<evidence type="ECO:0000256" key="1">
    <source>
        <dbReference type="SAM" id="MobiDB-lite"/>
    </source>
</evidence>